<name>A0A7J8BE35_ROUAE</name>
<dbReference type="EMBL" id="JACASE010000017">
    <property type="protein sequence ID" value="KAF6397137.1"/>
    <property type="molecule type" value="Genomic_DNA"/>
</dbReference>
<feature type="region of interest" description="Disordered" evidence="1">
    <location>
        <begin position="44"/>
        <end position="64"/>
    </location>
</feature>
<reference evidence="2 3" key="1">
    <citation type="journal article" date="2020" name="Nature">
        <title>Six reference-quality genomes reveal evolution of bat adaptations.</title>
        <authorList>
            <person name="Jebb D."/>
            <person name="Huang Z."/>
            <person name="Pippel M."/>
            <person name="Hughes G.M."/>
            <person name="Lavrichenko K."/>
            <person name="Devanna P."/>
            <person name="Winkler S."/>
            <person name="Jermiin L.S."/>
            <person name="Skirmuntt E.C."/>
            <person name="Katzourakis A."/>
            <person name="Burkitt-Gray L."/>
            <person name="Ray D.A."/>
            <person name="Sullivan K.A.M."/>
            <person name="Roscito J.G."/>
            <person name="Kirilenko B.M."/>
            <person name="Davalos L.M."/>
            <person name="Corthals A.P."/>
            <person name="Power M.L."/>
            <person name="Jones G."/>
            <person name="Ransome R.D."/>
            <person name="Dechmann D.K.N."/>
            <person name="Locatelli A.G."/>
            <person name="Puechmaille S.J."/>
            <person name="Fedrigo O."/>
            <person name="Jarvis E.D."/>
            <person name="Hiller M."/>
            <person name="Vernes S.C."/>
            <person name="Myers E.W."/>
            <person name="Teeling E.C."/>
        </authorList>
    </citation>
    <scope>NUCLEOTIDE SEQUENCE [LARGE SCALE GENOMIC DNA]</scope>
    <source>
        <strain evidence="2">MRouAeg1</strain>
        <tissue evidence="2">Muscle</tissue>
    </source>
</reference>
<evidence type="ECO:0000313" key="2">
    <source>
        <dbReference type="EMBL" id="KAF6397137.1"/>
    </source>
</evidence>
<protein>
    <submittedName>
        <fullName evidence="2">Uncharacterized protein</fullName>
    </submittedName>
</protein>
<sequence>MFIEGRDHIIAYLYSGAPPECNISGRPWEASIAKPLFSFYREHSPSEWEGPASGHTGSNGPRPRCSPCRAVQGVMCGGRGQGATGGGTALFSGVGAGGILEAAQPVASALTGQRHPGAGSSQIRQRLKFRRPDSIPGPGRGQGPCLRTPL</sequence>
<dbReference type="AlphaFoldDB" id="A0A7J8BE35"/>
<evidence type="ECO:0000313" key="3">
    <source>
        <dbReference type="Proteomes" id="UP000593571"/>
    </source>
</evidence>
<keyword evidence="3" id="KW-1185">Reference proteome</keyword>
<evidence type="ECO:0000256" key="1">
    <source>
        <dbReference type="SAM" id="MobiDB-lite"/>
    </source>
</evidence>
<organism evidence="2 3">
    <name type="scientific">Rousettus aegyptiacus</name>
    <name type="common">Egyptian fruit bat</name>
    <name type="synonym">Pteropus aegyptiacus</name>
    <dbReference type="NCBI Taxonomy" id="9407"/>
    <lineage>
        <taxon>Eukaryota</taxon>
        <taxon>Metazoa</taxon>
        <taxon>Chordata</taxon>
        <taxon>Craniata</taxon>
        <taxon>Vertebrata</taxon>
        <taxon>Euteleostomi</taxon>
        <taxon>Mammalia</taxon>
        <taxon>Eutheria</taxon>
        <taxon>Laurasiatheria</taxon>
        <taxon>Chiroptera</taxon>
        <taxon>Yinpterochiroptera</taxon>
        <taxon>Pteropodoidea</taxon>
        <taxon>Pteropodidae</taxon>
        <taxon>Rousettinae</taxon>
        <taxon>Rousettus</taxon>
    </lineage>
</organism>
<proteinExistence type="predicted"/>
<dbReference type="Proteomes" id="UP000593571">
    <property type="component" value="Unassembled WGS sequence"/>
</dbReference>
<gene>
    <name evidence="2" type="ORF">HJG63_009799</name>
</gene>
<accession>A0A7J8BE35</accession>
<comment type="caution">
    <text evidence="2">The sequence shown here is derived from an EMBL/GenBank/DDBJ whole genome shotgun (WGS) entry which is preliminary data.</text>
</comment>
<feature type="region of interest" description="Disordered" evidence="1">
    <location>
        <begin position="108"/>
        <end position="150"/>
    </location>
</feature>